<dbReference type="OrthoDB" id="153510at2"/>
<evidence type="ECO:0000256" key="7">
    <source>
        <dbReference type="ARBA" id="ARBA00023163"/>
    </source>
</evidence>
<evidence type="ECO:0000259" key="12">
    <source>
        <dbReference type="Pfam" id="PF10099"/>
    </source>
</evidence>
<evidence type="ECO:0000313" key="15">
    <source>
        <dbReference type="Proteomes" id="UP000254569"/>
    </source>
</evidence>
<dbReference type="Pfam" id="PF10099">
    <property type="entry name" value="RskA_C"/>
    <property type="match status" value="1"/>
</dbReference>
<feature type="transmembrane region" description="Helical" evidence="11">
    <location>
        <begin position="128"/>
        <end position="149"/>
    </location>
</feature>
<evidence type="ECO:0000256" key="3">
    <source>
        <dbReference type="ARBA" id="ARBA00022692"/>
    </source>
</evidence>
<evidence type="ECO:0000259" key="13">
    <source>
        <dbReference type="Pfam" id="PF22618"/>
    </source>
</evidence>
<evidence type="ECO:0000256" key="1">
    <source>
        <dbReference type="ARBA" id="ARBA00004162"/>
    </source>
</evidence>
<accession>A0A379M1D6</accession>
<feature type="domain" description="Anti-sigma K factor RskA C-terminal" evidence="12">
    <location>
        <begin position="130"/>
        <end position="259"/>
    </location>
</feature>
<dbReference type="PANTHER" id="PTHR37461">
    <property type="entry name" value="ANTI-SIGMA-K FACTOR RSKA"/>
    <property type="match status" value="1"/>
</dbReference>
<dbReference type="InterPro" id="IPR041916">
    <property type="entry name" value="Anti_sigma_zinc_sf"/>
</dbReference>
<organism evidence="14 15">
    <name type="scientific">Rhodococcus gordoniae</name>
    <dbReference type="NCBI Taxonomy" id="223392"/>
    <lineage>
        <taxon>Bacteria</taxon>
        <taxon>Bacillati</taxon>
        <taxon>Actinomycetota</taxon>
        <taxon>Actinomycetes</taxon>
        <taxon>Mycobacteriales</taxon>
        <taxon>Nocardiaceae</taxon>
        <taxon>Rhodococcus</taxon>
    </lineage>
</organism>
<evidence type="ECO:0000256" key="6">
    <source>
        <dbReference type="ARBA" id="ARBA00023136"/>
    </source>
</evidence>
<evidence type="ECO:0000256" key="10">
    <source>
        <dbReference type="SAM" id="MobiDB-lite"/>
    </source>
</evidence>
<reference evidence="14 15" key="1">
    <citation type="submission" date="2018-06" db="EMBL/GenBank/DDBJ databases">
        <authorList>
            <consortium name="Pathogen Informatics"/>
            <person name="Doyle S."/>
        </authorList>
    </citation>
    <scope>NUCLEOTIDE SEQUENCE [LARGE SCALE GENOMIC DNA]</scope>
    <source>
        <strain evidence="14 15">NCTC13296</strain>
    </source>
</reference>
<comment type="subcellular location">
    <subcellularLocation>
        <location evidence="1">Cell membrane</location>
        <topology evidence="1">Single-pass membrane protein</topology>
    </subcellularLocation>
</comment>
<keyword evidence="3 11" id="KW-0812">Transmembrane</keyword>
<keyword evidence="5" id="KW-0805">Transcription regulation</keyword>
<keyword evidence="2" id="KW-1003">Cell membrane</keyword>
<dbReference type="GO" id="GO:0005886">
    <property type="term" value="C:plasma membrane"/>
    <property type="evidence" value="ECO:0007669"/>
    <property type="project" value="UniProtKB-SubCell"/>
</dbReference>
<dbReference type="GO" id="GO:0016989">
    <property type="term" value="F:sigma factor antagonist activity"/>
    <property type="evidence" value="ECO:0007669"/>
    <property type="project" value="TreeGrafter"/>
</dbReference>
<dbReference type="InterPro" id="IPR018764">
    <property type="entry name" value="RskA_C"/>
</dbReference>
<evidence type="ECO:0000313" key="14">
    <source>
        <dbReference type="EMBL" id="SUE16130.1"/>
    </source>
</evidence>
<feature type="region of interest" description="Disordered" evidence="10">
    <location>
        <begin position="88"/>
        <end position="118"/>
    </location>
</feature>
<dbReference type="GO" id="GO:0006417">
    <property type="term" value="P:regulation of translation"/>
    <property type="evidence" value="ECO:0007669"/>
    <property type="project" value="TreeGrafter"/>
</dbReference>
<keyword evidence="6 11" id="KW-0472">Membrane</keyword>
<keyword evidence="4 11" id="KW-1133">Transmembrane helix</keyword>
<protein>
    <recommendedName>
        <fullName evidence="9">Regulator of SigK</fullName>
    </recommendedName>
    <alternativeName>
        <fullName evidence="8">Sigma-K anti-sigma factor RskA</fullName>
    </alternativeName>
</protein>
<keyword evidence="7" id="KW-0804">Transcription</keyword>
<dbReference type="RefSeq" id="WP_016932293.1">
    <property type="nucleotide sequence ID" value="NZ_LPZN01000029.1"/>
</dbReference>
<feature type="domain" description="Anti-sigma-K factor RskA N-terminal" evidence="13">
    <location>
        <begin position="12"/>
        <end position="59"/>
    </location>
</feature>
<dbReference type="Gene3D" id="1.10.10.1320">
    <property type="entry name" value="Anti-sigma factor, zinc-finger domain"/>
    <property type="match status" value="1"/>
</dbReference>
<evidence type="ECO:0000256" key="11">
    <source>
        <dbReference type="SAM" id="Phobius"/>
    </source>
</evidence>
<feature type="compositionally biased region" description="Low complexity" evidence="10">
    <location>
        <begin position="92"/>
        <end position="103"/>
    </location>
</feature>
<dbReference type="AlphaFoldDB" id="A0A379M1D6"/>
<sequence length="268" mass="27658">MANEANDSSRDLLDMAPGFALDAVTPGERREIAEQLAEADAEVVSRFTAEVREIHETLAAMSAGTATEPPPALRVRLLDLVHAELAAKTSVEESGAPEATEAPETVEDDVLPPPVSLDERRRARRRNFLLAAAAAVIVAVGGVVVAGQWSAPSGPATSERVFAAEDVRTSSGSLEGGGTATVVFSKEEDAGVLVMNNVAPPAEGSVYQMWLVGPEGMEPAGTMTPADVAPSTTAVLEDISGATALAFSVEPTGGSTQPTAIFAQLPLD</sequence>
<name>A0A379M1D6_9NOCA</name>
<evidence type="ECO:0000256" key="4">
    <source>
        <dbReference type="ARBA" id="ARBA00022989"/>
    </source>
</evidence>
<evidence type="ECO:0000256" key="8">
    <source>
        <dbReference type="ARBA" id="ARBA00029829"/>
    </source>
</evidence>
<dbReference type="Pfam" id="PF22618">
    <property type="entry name" value="RskA_N"/>
    <property type="match status" value="1"/>
</dbReference>
<proteinExistence type="predicted"/>
<dbReference type="InterPro" id="IPR051474">
    <property type="entry name" value="Anti-sigma-K/W_factor"/>
</dbReference>
<evidence type="ECO:0000256" key="5">
    <source>
        <dbReference type="ARBA" id="ARBA00023015"/>
    </source>
</evidence>
<evidence type="ECO:0000256" key="2">
    <source>
        <dbReference type="ARBA" id="ARBA00022475"/>
    </source>
</evidence>
<evidence type="ECO:0000256" key="9">
    <source>
        <dbReference type="ARBA" id="ARBA00030803"/>
    </source>
</evidence>
<keyword evidence="15" id="KW-1185">Reference proteome</keyword>
<dbReference type="InterPro" id="IPR053877">
    <property type="entry name" value="RskA_N"/>
</dbReference>
<dbReference type="EMBL" id="UGVI01000001">
    <property type="protein sequence ID" value="SUE16130.1"/>
    <property type="molecule type" value="Genomic_DNA"/>
</dbReference>
<gene>
    <name evidence="14" type="primary">rskA</name>
    <name evidence="14" type="ORF">NCTC13296_02998</name>
</gene>
<dbReference type="Proteomes" id="UP000254569">
    <property type="component" value="Unassembled WGS sequence"/>
</dbReference>
<dbReference type="PANTHER" id="PTHR37461:SF1">
    <property type="entry name" value="ANTI-SIGMA-K FACTOR RSKA"/>
    <property type="match status" value="1"/>
</dbReference>